<dbReference type="Pfam" id="PF05258">
    <property type="entry name" value="DciA"/>
    <property type="match status" value="1"/>
</dbReference>
<dbReference type="InterPro" id="IPR007922">
    <property type="entry name" value="DciA-like"/>
</dbReference>
<proteinExistence type="predicted"/>
<dbReference type="AlphaFoldDB" id="A0AB39R4T4"/>
<dbReference type="EMBL" id="CP163443">
    <property type="protein sequence ID" value="XDQ51039.1"/>
    <property type="molecule type" value="Genomic_DNA"/>
</dbReference>
<organism evidence="1">
    <name type="scientific">Streptomyces sp. R41</name>
    <dbReference type="NCBI Taxonomy" id="3238632"/>
    <lineage>
        <taxon>Bacteria</taxon>
        <taxon>Bacillati</taxon>
        <taxon>Actinomycetota</taxon>
        <taxon>Actinomycetes</taxon>
        <taxon>Kitasatosporales</taxon>
        <taxon>Streptomycetaceae</taxon>
        <taxon>Streptomyces</taxon>
    </lineage>
</organism>
<sequence length="155" mass="16531">MGDAIGMLATERAWELPAAGASLRQRWAVIAPNFAGYVGAVSYDTDSGWLTVCPESAAWATKLRLEQARVIKAANESAGRTVVRGLRILAPGSVPALEPADVPSAAFTVPVKTRETASEGYRRTLEAHLQTGPRHIGKIRPSQRQLSGRLAPCAN</sequence>
<gene>
    <name evidence="1" type="ORF">AB5J53_04715</name>
    <name evidence="2" type="ORF">AB5J53_04795</name>
</gene>
<accession>A0AB39R4T4</accession>
<name>A0AB39R4T4_9ACTN</name>
<reference evidence="1" key="1">
    <citation type="submission" date="2024-07" db="EMBL/GenBank/DDBJ databases">
        <authorList>
            <person name="Yu S.T."/>
        </authorList>
    </citation>
    <scope>NUCLEOTIDE SEQUENCE</scope>
    <source>
        <strain evidence="1">R41</strain>
    </source>
</reference>
<evidence type="ECO:0000313" key="1">
    <source>
        <dbReference type="EMBL" id="XDQ51027.1"/>
    </source>
</evidence>
<dbReference type="EMBL" id="CP163443">
    <property type="protein sequence ID" value="XDQ51027.1"/>
    <property type="molecule type" value="Genomic_DNA"/>
</dbReference>
<dbReference type="RefSeq" id="WP_369244373.1">
    <property type="nucleotide sequence ID" value="NZ_CP163443.1"/>
</dbReference>
<protein>
    <submittedName>
        <fullName evidence="1">DUF721 domain-containing protein</fullName>
    </submittedName>
</protein>
<evidence type="ECO:0000313" key="2">
    <source>
        <dbReference type="EMBL" id="XDQ51039.1"/>
    </source>
</evidence>